<comment type="caution">
    <text evidence="17">The sequence shown here is derived from an EMBL/GenBank/DDBJ whole genome shotgun (WGS) entry which is preliminary data.</text>
</comment>
<dbReference type="SUPFAM" id="SSF55785">
    <property type="entry name" value="PYP-like sensor domain (PAS domain)"/>
    <property type="match status" value="1"/>
</dbReference>
<feature type="signal peptide" evidence="14">
    <location>
        <begin position="1"/>
        <end position="25"/>
    </location>
</feature>
<dbReference type="InterPro" id="IPR036890">
    <property type="entry name" value="HATPase_C_sf"/>
</dbReference>
<dbReference type="InterPro" id="IPR004358">
    <property type="entry name" value="Sig_transdc_His_kin-like_C"/>
</dbReference>
<keyword evidence="17" id="KW-0808">Transferase</keyword>
<evidence type="ECO:0000256" key="3">
    <source>
        <dbReference type="ARBA" id="ARBA00012438"/>
    </source>
</evidence>
<comment type="subcellular location">
    <subcellularLocation>
        <location evidence="2">Cell membrane</location>
        <topology evidence="2">Multi-pass membrane protein</topology>
    </subcellularLocation>
</comment>
<dbReference type="Pfam" id="PF02518">
    <property type="entry name" value="HATPase_c"/>
    <property type="match status" value="1"/>
</dbReference>
<evidence type="ECO:0000256" key="2">
    <source>
        <dbReference type="ARBA" id="ARBA00004651"/>
    </source>
</evidence>
<dbReference type="SUPFAM" id="SSF47226">
    <property type="entry name" value="Histidine-containing phosphotransfer domain, HPT domain"/>
    <property type="match status" value="1"/>
</dbReference>
<dbReference type="PROSITE" id="PS50109">
    <property type="entry name" value="HIS_KIN"/>
    <property type="match status" value="1"/>
</dbReference>
<dbReference type="InterPro" id="IPR035965">
    <property type="entry name" value="PAS-like_dom_sf"/>
</dbReference>
<dbReference type="RefSeq" id="WP_238245428.1">
    <property type="nucleotide sequence ID" value="NZ_BPQP01000058.1"/>
</dbReference>
<evidence type="ECO:0000256" key="4">
    <source>
        <dbReference type="ARBA" id="ARBA00022475"/>
    </source>
</evidence>
<dbReference type="SMART" id="SM00388">
    <property type="entry name" value="HisKA"/>
    <property type="match status" value="1"/>
</dbReference>
<dbReference type="SMART" id="SM00448">
    <property type="entry name" value="REC"/>
    <property type="match status" value="1"/>
</dbReference>
<feature type="chain" id="PRO_5045357416" description="histidine kinase" evidence="14">
    <location>
        <begin position="26"/>
        <end position="1042"/>
    </location>
</feature>
<keyword evidence="9 13" id="KW-1133">Transmembrane helix</keyword>
<sequence>MWRPISLQASLAALFGVLALGLAVAASATAERIAAAQLQDRIGQELADYSGYLRSRLSAELRDHRRLVRTLADMAQTVEPSAQTWRVWLDAVQSSHPDYAWIGFADTKGVLRAASDGILEGESVAARPWFRAALSGSFLGDVHEAVLLAKKLPPLPGGEPLRFVDVAAPVRDAGGAIVGVLGGHLSWSWARQVERSILAPLESRRPGVEALIVSSAGEILLGSAEIVGKRLDPVVAQRLAGPIANGTSGHVLGPWAGQGTYLLGASGAMSGDEGNLGWTVLVRQPAERAFAPVAELSRTIFLWGCALTLPFALLGWALAKLATRPLRSLVAFAERHRRGEKGVPIPLGGYSEANALSESLQLLLSDLTARDAALASNNRALEQRVEERTQELKKAAALTEKVLENSPDVIIVVAPDGRIEFASRPPHWLADPADQAAVRGRTLPALFPAACHADLTSAMLQACEETPAPLRVFCPSETGPGQWLEVLVTFMQDRRNRPEHLLCIVRDITVQHRHAEAQRLAAEEAERAREQAVAASQAKSDFLASMSHEIRTPLNAIIGFTGLILDRRDLQPDLTRQVGLIQSSGNALLTVVNDVLDFSKVEAGAIMLEPRTFSPRALADNTLSIVRGQADAKGLALKFEADAGVPAWLVGDEDRLRQILLNLVNNAIKFTREGSVTVRLTSQGSAAEGERIALSIMDTGIGIPADKLDRLFQRFSQVDGSIRREFGGTGLGLAISQRLVEMMGGTITVTSEPWQGSTFSFSLTLPEGTAEDREAAADAAAPAVLRPASILLAEDLEVNQEIACAILVSAGHRVDVVGDGAAAVEAVEAGAYDLVLMDVQMPIMDGLAATARIRELPGPKGRIPIIALTANVLGEQISVLRRAGMDEHVGKPFRRPDLLAAIARCLPNLPAETPAEAGPVPRGEALDRGTLDELIALASEAQVGAWLRMFEDQVSTVLLGDEASAAITPEIAAGLHRLVSQAGMLGFITLSEACRACEEAALAGREAGGLLGACRAAARAAIAQSRAVRAGLGGEGELANVA</sequence>
<keyword evidence="11 13" id="KW-0472">Membrane</keyword>
<keyword evidence="10" id="KW-0902">Two-component regulatory system</keyword>
<proteinExistence type="predicted"/>
<evidence type="ECO:0000259" key="15">
    <source>
        <dbReference type="PROSITE" id="PS50109"/>
    </source>
</evidence>
<dbReference type="Proteomes" id="UP001055125">
    <property type="component" value="Unassembled WGS sequence"/>
</dbReference>
<dbReference type="EMBL" id="BPQP01000058">
    <property type="protein sequence ID" value="GJD96293.1"/>
    <property type="molecule type" value="Genomic_DNA"/>
</dbReference>
<dbReference type="Gene3D" id="3.30.450.20">
    <property type="entry name" value="PAS domain"/>
    <property type="match status" value="2"/>
</dbReference>
<keyword evidence="4" id="KW-1003">Cell membrane</keyword>
<dbReference type="CDD" id="cd17546">
    <property type="entry name" value="REC_hyHK_CKI1_RcsC-like"/>
    <property type="match status" value="1"/>
</dbReference>
<evidence type="ECO:0000256" key="10">
    <source>
        <dbReference type="ARBA" id="ARBA00023012"/>
    </source>
</evidence>
<evidence type="ECO:0000256" key="8">
    <source>
        <dbReference type="ARBA" id="ARBA00022840"/>
    </source>
</evidence>
<keyword evidence="6 13" id="KW-0812">Transmembrane</keyword>
<protein>
    <recommendedName>
        <fullName evidence="3">histidine kinase</fullName>
        <ecNumber evidence="3">2.7.13.3</ecNumber>
    </recommendedName>
</protein>
<gene>
    <name evidence="17" type="primary">rcsC_31</name>
    <name evidence="17" type="ORF">OCOJLMKI_3514</name>
</gene>
<dbReference type="Pfam" id="PF00512">
    <property type="entry name" value="HisKA"/>
    <property type="match status" value="1"/>
</dbReference>
<dbReference type="InterPro" id="IPR005467">
    <property type="entry name" value="His_kinase_dom"/>
</dbReference>
<evidence type="ECO:0000256" key="9">
    <source>
        <dbReference type="ARBA" id="ARBA00022989"/>
    </source>
</evidence>
<evidence type="ECO:0000256" key="1">
    <source>
        <dbReference type="ARBA" id="ARBA00000085"/>
    </source>
</evidence>
<dbReference type="InterPro" id="IPR036641">
    <property type="entry name" value="HPT_dom_sf"/>
</dbReference>
<dbReference type="InterPro" id="IPR003594">
    <property type="entry name" value="HATPase_dom"/>
</dbReference>
<keyword evidence="8" id="KW-0067">ATP-binding</keyword>
<feature type="domain" description="Response regulatory" evidence="16">
    <location>
        <begin position="789"/>
        <end position="906"/>
    </location>
</feature>
<evidence type="ECO:0000256" key="12">
    <source>
        <dbReference type="PROSITE-ProRule" id="PRU00169"/>
    </source>
</evidence>
<dbReference type="Gene3D" id="6.10.340.10">
    <property type="match status" value="1"/>
</dbReference>
<evidence type="ECO:0000256" key="11">
    <source>
        <dbReference type="ARBA" id="ARBA00023136"/>
    </source>
</evidence>
<evidence type="ECO:0000313" key="18">
    <source>
        <dbReference type="Proteomes" id="UP001055125"/>
    </source>
</evidence>
<accession>A0ABQ4RZK2</accession>
<feature type="transmembrane region" description="Helical" evidence="13">
    <location>
        <begin position="300"/>
        <end position="319"/>
    </location>
</feature>
<dbReference type="InterPro" id="IPR011006">
    <property type="entry name" value="CheY-like_superfamily"/>
</dbReference>
<dbReference type="PRINTS" id="PR00344">
    <property type="entry name" value="BCTRLSENSOR"/>
</dbReference>
<dbReference type="PROSITE" id="PS50110">
    <property type="entry name" value="RESPONSE_REGULATORY"/>
    <property type="match status" value="1"/>
</dbReference>
<name>A0ABQ4RZK2_9HYPH</name>
<dbReference type="InterPro" id="IPR003661">
    <property type="entry name" value="HisK_dim/P_dom"/>
</dbReference>
<dbReference type="PANTHER" id="PTHR45339:SF1">
    <property type="entry name" value="HYBRID SIGNAL TRANSDUCTION HISTIDINE KINASE J"/>
    <property type="match status" value="1"/>
</dbReference>
<organism evidence="17 18">
    <name type="scientific">Methylobacterium iners</name>
    <dbReference type="NCBI Taxonomy" id="418707"/>
    <lineage>
        <taxon>Bacteria</taxon>
        <taxon>Pseudomonadati</taxon>
        <taxon>Pseudomonadota</taxon>
        <taxon>Alphaproteobacteria</taxon>
        <taxon>Hyphomicrobiales</taxon>
        <taxon>Methylobacteriaceae</taxon>
        <taxon>Methylobacterium</taxon>
    </lineage>
</organism>
<dbReference type="InterPro" id="IPR013656">
    <property type="entry name" value="PAS_4"/>
</dbReference>
<dbReference type="Pfam" id="PF00072">
    <property type="entry name" value="Response_reg"/>
    <property type="match status" value="1"/>
</dbReference>
<keyword evidence="14" id="KW-0732">Signal</keyword>
<evidence type="ECO:0000256" key="13">
    <source>
        <dbReference type="SAM" id="Phobius"/>
    </source>
</evidence>
<dbReference type="InterPro" id="IPR000014">
    <property type="entry name" value="PAS"/>
</dbReference>
<evidence type="ECO:0000256" key="6">
    <source>
        <dbReference type="ARBA" id="ARBA00022692"/>
    </source>
</evidence>
<dbReference type="CDD" id="cd12914">
    <property type="entry name" value="PDC1_DGC_like"/>
    <property type="match status" value="1"/>
</dbReference>
<dbReference type="InterPro" id="IPR001789">
    <property type="entry name" value="Sig_transdc_resp-reg_receiver"/>
</dbReference>
<dbReference type="SUPFAM" id="SSF52172">
    <property type="entry name" value="CheY-like"/>
    <property type="match status" value="1"/>
</dbReference>
<keyword evidence="18" id="KW-1185">Reference proteome</keyword>
<dbReference type="CDD" id="cd16922">
    <property type="entry name" value="HATPase_EvgS-ArcB-TorS-like"/>
    <property type="match status" value="1"/>
</dbReference>
<evidence type="ECO:0000259" key="16">
    <source>
        <dbReference type="PROSITE" id="PS50110"/>
    </source>
</evidence>
<dbReference type="PANTHER" id="PTHR45339">
    <property type="entry name" value="HYBRID SIGNAL TRANSDUCTION HISTIDINE KINASE J"/>
    <property type="match status" value="1"/>
</dbReference>
<feature type="modified residue" description="4-aspartylphosphate" evidence="12">
    <location>
        <position position="838"/>
    </location>
</feature>
<evidence type="ECO:0000313" key="17">
    <source>
        <dbReference type="EMBL" id="GJD96293.1"/>
    </source>
</evidence>
<dbReference type="Gene3D" id="3.30.565.10">
    <property type="entry name" value="Histidine kinase-like ATPase, C-terminal domain"/>
    <property type="match status" value="1"/>
</dbReference>
<dbReference type="SUPFAM" id="SSF47384">
    <property type="entry name" value="Homodimeric domain of signal transducing histidine kinase"/>
    <property type="match status" value="1"/>
</dbReference>
<dbReference type="SMART" id="SM00387">
    <property type="entry name" value="HATPase_c"/>
    <property type="match status" value="1"/>
</dbReference>
<reference evidence="17" key="1">
    <citation type="journal article" date="2021" name="Front. Microbiol.">
        <title>Comprehensive Comparative Genomics and Phenotyping of Methylobacterium Species.</title>
        <authorList>
            <person name="Alessa O."/>
            <person name="Ogura Y."/>
            <person name="Fujitani Y."/>
            <person name="Takami H."/>
            <person name="Hayashi T."/>
            <person name="Sahin N."/>
            <person name="Tani A."/>
        </authorList>
    </citation>
    <scope>NUCLEOTIDE SEQUENCE</scope>
    <source>
        <strain evidence="17">DSM 19015</strain>
    </source>
</reference>
<dbReference type="SUPFAM" id="SSF55874">
    <property type="entry name" value="ATPase domain of HSP90 chaperone/DNA topoisomerase II/histidine kinase"/>
    <property type="match status" value="1"/>
</dbReference>
<evidence type="ECO:0000256" key="5">
    <source>
        <dbReference type="ARBA" id="ARBA00022553"/>
    </source>
</evidence>
<dbReference type="CDD" id="cd00082">
    <property type="entry name" value="HisKA"/>
    <property type="match status" value="1"/>
</dbReference>
<keyword evidence="7" id="KW-0547">Nucleotide-binding</keyword>
<dbReference type="Gene3D" id="3.40.50.2300">
    <property type="match status" value="1"/>
</dbReference>
<feature type="domain" description="Histidine kinase" evidence="15">
    <location>
        <begin position="545"/>
        <end position="767"/>
    </location>
</feature>
<dbReference type="EC" id="2.7.13.3" evidence="3"/>
<comment type="catalytic activity">
    <reaction evidence="1">
        <text>ATP + protein L-histidine = ADP + protein N-phospho-L-histidine.</text>
        <dbReference type="EC" id="2.7.13.3"/>
    </reaction>
</comment>
<dbReference type="GO" id="GO:0016301">
    <property type="term" value="F:kinase activity"/>
    <property type="evidence" value="ECO:0007669"/>
    <property type="project" value="UniProtKB-KW"/>
</dbReference>
<dbReference type="InterPro" id="IPR036097">
    <property type="entry name" value="HisK_dim/P_sf"/>
</dbReference>
<dbReference type="Gene3D" id="1.10.287.130">
    <property type="match status" value="1"/>
</dbReference>
<keyword evidence="5 12" id="KW-0597">Phosphoprotein</keyword>
<evidence type="ECO:0000256" key="14">
    <source>
        <dbReference type="SAM" id="SignalP"/>
    </source>
</evidence>
<evidence type="ECO:0000256" key="7">
    <source>
        <dbReference type="ARBA" id="ARBA00022741"/>
    </source>
</evidence>
<dbReference type="Pfam" id="PF08448">
    <property type="entry name" value="PAS_4"/>
    <property type="match status" value="1"/>
</dbReference>
<reference evidence="17" key="2">
    <citation type="submission" date="2021-08" db="EMBL/GenBank/DDBJ databases">
        <authorList>
            <person name="Tani A."/>
            <person name="Ola A."/>
            <person name="Ogura Y."/>
            <person name="Katsura K."/>
            <person name="Hayashi T."/>
        </authorList>
    </citation>
    <scope>NUCLEOTIDE SEQUENCE</scope>
    <source>
        <strain evidence="17">DSM 19015</strain>
    </source>
</reference>
<keyword evidence="17" id="KW-0418">Kinase</keyword>
<dbReference type="CDD" id="cd00130">
    <property type="entry name" value="PAS"/>
    <property type="match status" value="1"/>
</dbReference>